<gene>
    <name evidence="2" type="ORF">UFOVP307_53</name>
</gene>
<reference evidence="2" key="1">
    <citation type="submission" date="2020-04" db="EMBL/GenBank/DDBJ databases">
        <authorList>
            <person name="Chiriac C."/>
            <person name="Salcher M."/>
            <person name="Ghai R."/>
            <person name="Kavagutti S V."/>
        </authorList>
    </citation>
    <scope>NUCLEOTIDE SEQUENCE</scope>
</reference>
<accession>A0A6J5LUQ6</accession>
<name>A0A6J5LUQ6_9CAUD</name>
<evidence type="ECO:0000256" key="1">
    <source>
        <dbReference type="SAM" id="Phobius"/>
    </source>
</evidence>
<evidence type="ECO:0000313" key="2">
    <source>
        <dbReference type="EMBL" id="CAB4136787.1"/>
    </source>
</evidence>
<keyword evidence="1" id="KW-0472">Membrane</keyword>
<organism evidence="2">
    <name type="scientific">uncultured Caudovirales phage</name>
    <dbReference type="NCBI Taxonomy" id="2100421"/>
    <lineage>
        <taxon>Viruses</taxon>
        <taxon>Duplodnaviria</taxon>
        <taxon>Heunggongvirae</taxon>
        <taxon>Uroviricota</taxon>
        <taxon>Caudoviricetes</taxon>
        <taxon>Peduoviridae</taxon>
        <taxon>Maltschvirus</taxon>
        <taxon>Maltschvirus maltsch</taxon>
    </lineage>
</organism>
<keyword evidence="1" id="KW-0812">Transmembrane</keyword>
<protein>
    <submittedName>
        <fullName evidence="2">Uncharacterized protein</fullName>
    </submittedName>
</protein>
<proteinExistence type="predicted"/>
<feature type="transmembrane region" description="Helical" evidence="1">
    <location>
        <begin position="6"/>
        <end position="27"/>
    </location>
</feature>
<keyword evidence="1" id="KW-1133">Transmembrane helix</keyword>
<dbReference type="EMBL" id="LR796323">
    <property type="protein sequence ID" value="CAB4136787.1"/>
    <property type="molecule type" value="Genomic_DNA"/>
</dbReference>
<sequence>MMKSIIFQALFGVALFCATLALMLAYFDVLVK</sequence>